<evidence type="ECO:0000313" key="7">
    <source>
        <dbReference type="EMBL" id="MBN7825930.1"/>
    </source>
</evidence>
<keyword evidence="4 7" id="KW-0456">Lyase</keyword>
<evidence type="ECO:0000256" key="1">
    <source>
        <dbReference type="ARBA" id="ARBA00001933"/>
    </source>
</evidence>
<accession>A0A939IPI7</accession>
<reference evidence="7" key="1">
    <citation type="submission" date="2021-03" db="EMBL/GenBank/DDBJ databases">
        <title>novel species isolated from a fishpond in China.</title>
        <authorList>
            <person name="Lu H."/>
            <person name="Cai Z."/>
        </authorList>
    </citation>
    <scope>NUCLEOTIDE SEQUENCE</scope>
    <source>
        <strain evidence="7">JCM 30855</strain>
    </source>
</reference>
<dbReference type="InterPro" id="IPR015421">
    <property type="entry name" value="PyrdxlP-dep_Trfase_major"/>
</dbReference>
<dbReference type="GO" id="GO:0030170">
    <property type="term" value="F:pyridoxal phosphate binding"/>
    <property type="evidence" value="ECO:0007669"/>
    <property type="project" value="InterPro"/>
</dbReference>
<proteinExistence type="inferred from homology"/>
<feature type="domain" description="Aminotransferase class I/classII large" evidence="6">
    <location>
        <begin position="41"/>
        <end position="373"/>
    </location>
</feature>
<dbReference type="CDD" id="cd00609">
    <property type="entry name" value="AAT_like"/>
    <property type="match status" value="1"/>
</dbReference>
<evidence type="ECO:0000313" key="8">
    <source>
        <dbReference type="Proteomes" id="UP000664654"/>
    </source>
</evidence>
<dbReference type="EC" id="4.4.1.13" evidence="2"/>
<dbReference type="InterPro" id="IPR027619">
    <property type="entry name" value="C-S_lyase_PatB-like"/>
</dbReference>
<dbReference type="RefSeq" id="WP_206574046.1">
    <property type="nucleotide sequence ID" value="NZ_JAFKCV010000006.1"/>
</dbReference>
<dbReference type="Proteomes" id="UP000664654">
    <property type="component" value="Unassembled WGS sequence"/>
</dbReference>
<evidence type="ECO:0000256" key="2">
    <source>
        <dbReference type="ARBA" id="ARBA00012224"/>
    </source>
</evidence>
<evidence type="ECO:0000259" key="6">
    <source>
        <dbReference type="Pfam" id="PF00155"/>
    </source>
</evidence>
<dbReference type="NCBIfam" id="TIGR04350">
    <property type="entry name" value="C_S_lyase_PatB"/>
    <property type="match status" value="1"/>
</dbReference>
<protein>
    <recommendedName>
        <fullName evidence="2">cysteine-S-conjugate beta-lyase</fullName>
        <ecNumber evidence="2">4.4.1.13</ecNumber>
    </recommendedName>
</protein>
<dbReference type="EMBL" id="JAFKCV010000006">
    <property type="protein sequence ID" value="MBN7825930.1"/>
    <property type="molecule type" value="Genomic_DNA"/>
</dbReference>
<name>A0A939IPI7_9ALTE</name>
<gene>
    <name evidence="7" type="ORF">J0A66_11900</name>
</gene>
<dbReference type="AlphaFoldDB" id="A0A939IPI7"/>
<organism evidence="7 8">
    <name type="scientific">Bowmanella dokdonensis</name>
    <dbReference type="NCBI Taxonomy" id="751969"/>
    <lineage>
        <taxon>Bacteria</taxon>
        <taxon>Pseudomonadati</taxon>
        <taxon>Pseudomonadota</taxon>
        <taxon>Gammaproteobacteria</taxon>
        <taxon>Alteromonadales</taxon>
        <taxon>Alteromonadaceae</taxon>
        <taxon>Bowmanella</taxon>
    </lineage>
</organism>
<sequence>MDFNQIVDRRGTFSFKWNKYRGRDVLPMWVADTEFKCAQPILDALQERISHGVLGYTLPAQYEPGKQAIIHWLNQQHGWQIEEDWIVWTPGVVPAFNVACKAICEPGDKVLVQVPNYPPLLAAPGLNQLERVDIQTLERQGRWTLDFDALEKEAADPRARLLILCNPMNPVGSVLTAQELERIALICQQHDLILCSDEIHCDLILDEEARHLPAGSIESLNDTSITLMAASKTFNIAGLGASFAIIPDAGLRVRFSRAATGIVPWVNVLGLIATEAAFTQCDDWYQGQLDYLRGNRDLLMEEINKIDGLRLLEPQATYLAWVDATALGVDDPQAWCEARGLGPSPGADFGAKSFFRINFGCPRDYLREAVKRLKG</sequence>
<dbReference type="Gene3D" id="3.90.1150.10">
    <property type="entry name" value="Aspartate Aminotransferase, domain 1"/>
    <property type="match status" value="1"/>
</dbReference>
<dbReference type="InterPro" id="IPR051798">
    <property type="entry name" value="Class-II_PLP-Dep_Aminotrans"/>
</dbReference>
<comment type="caution">
    <text evidence="7">The sequence shown here is derived from an EMBL/GenBank/DDBJ whole genome shotgun (WGS) entry which is preliminary data.</text>
</comment>
<dbReference type="InterPro" id="IPR015422">
    <property type="entry name" value="PyrdxlP-dep_Trfase_small"/>
</dbReference>
<dbReference type="SUPFAM" id="SSF53383">
    <property type="entry name" value="PLP-dependent transferases"/>
    <property type="match status" value="1"/>
</dbReference>
<dbReference type="Gene3D" id="3.40.640.10">
    <property type="entry name" value="Type I PLP-dependent aspartate aminotransferase-like (Major domain)"/>
    <property type="match status" value="1"/>
</dbReference>
<evidence type="ECO:0000256" key="5">
    <source>
        <dbReference type="ARBA" id="ARBA00037974"/>
    </source>
</evidence>
<dbReference type="InterPro" id="IPR015424">
    <property type="entry name" value="PyrdxlP-dep_Trfase"/>
</dbReference>
<evidence type="ECO:0000256" key="3">
    <source>
        <dbReference type="ARBA" id="ARBA00022898"/>
    </source>
</evidence>
<dbReference type="PANTHER" id="PTHR43525:SF1">
    <property type="entry name" value="PROTEIN MALY"/>
    <property type="match status" value="1"/>
</dbReference>
<evidence type="ECO:0000256" key="4">
    <source>
        <dbReference type="ARBA" id="ARBA00023239"/>
    </source>
</evidence>
<keyword evidence="3" id="KW-0663">Pyridoxal phosphate</keyword>
<dbReference type="InterPro" id="IPR004839">
    <property type="entry name" value="Aminotransferase_I/II_large"/>
</dbReference>
<comment type="similarity">
    <text evidence="5">Belongs to the class-II pyridoxal-phosphate-dependent aminotransferase family. MalY/PatB cystathionine beta-lyase subfamily.</text>
</comment>
<comment type="cofactor">
    <cofactor evidence="1">
        <name>pyridoxal 5'-phosphate</name>
        <dbReference type="ChEBI" id="CHEBI:597326"/>
    </cofactor>
</comment>
<dbReference type="GO" id="GO:0047804">
    <property type="term" value="F:cysteine-S-conjugate beta-lyase activity"/>
    <property type="evidence" value="ECO:0007669"/>
    <property type="project" value="UniProtKB-EC"/>
</dbReference>
<dbReference type="Pfam" id="PF00155">
    <property type="entry name" value="Aminotran_1_2"/>
    <property type="match status" value="1"/>
</dbReference>
<dbReference type="PANTHER" id="PTHR43525">
    <property type="entry name" value="PROTEIN MALY"/>
    <property type="match status" value="1"/>
</dbReference>
<keyword evidence="8" id="KW-1185">Reference proteome</keyword>